<accession>A0A0F5JKV3</accession>
<protein>
    <recommendedName>
        <fullName evidence="1">N-acetyltransferase domain-containing protein</fullName>
    </recommendedName>
</protein>
<dbReference type="InterPro" id="IPR016181">
    <property type="entry name" value="Acyl_CoA_acyltransferase"/>
</dbReference>
<evidence type="ECO:0000313" key="3">
    <source>
        <dbReference type="Proteomes" id="UP000033047"/>
    </source>
</evidence>
<comment type="caution">
    <text evidence="2">The sequence shown here is derived from an EMBL/GenBank/DDBJ whole genome shotgun (WGS) entry which is preliminary data.</text>
</comment>
<dbReference type="CDD" id="cd04301">
    <property type="entry name" value="NAT_SF"/>
    <property type="match status" value="1"/>
</dbReference>
<dbReference type="PROSITE" id="PS51186">
    <property type="entry name" value="GNAT"/>
    <property type="match status" value="1"/>
</dbReference>
<dbReference type="GO" id="GO:0016747">
    <property type="term" value="F:acyltransferase activity, transferring groups other than amino-acyl groups"/>
    <property type="evidence" value="ECO:0007669"/>
    <property type="project" value="InterPro"/>
</dbReference>
<name>A0A0F5JKV3_9BACT</name>
<dbReference type="Proteomes" id="UP000033047">
    <property type="component" value="Unassembled WGS sequence"/>
</dbReference>
<dbReference type="PATRIC" id="fig|927665.4.peg.1043"/>
<dbReference type="Gene3D" id="3.40.630.30">
    <property type="match status" value="1"/>
</dbReference>
<evidence type="ECO:0000313" key="2">
    <source>
        <dbReference type="EMBL" id="KKB58200.1"/>
    </source>
</evidence>
<dbReference type="SUPFAM" id="SSF55729">
    <property type="entry name" value="Acyl-CoA N-acyltransferases (Nat)"/>
    <property type="match status" value="1"/>
</dbReference>
<dbReference type="InterPro" id="IPR000182">
    <property type="entry name" value="GNAT_dom"/>
</dbReference>
<sequence length="151" mass="17466">MEIRIEHTTDYPWDLLLLADPSRELVDCYLKTSDCFAAFSGDKPVGVIVVQKETEEMAEVMNLAVDESFQRRGIARLLLRFVSDEWAVTNHITRLKVCTGTSAPGPLMLYQQEGFDLKVLDRDYFVRNYPEPIWENGVQCRHRLILEKELS</sequence>
<dbReference type="AlphaFoldDB" id="A0A0F5JKV3"/>
<feature type="domain" description="N-acetyltransferase" evidence="1">
    <location>
        <begin position="1"/>
        <end position="136"/>
    </location>
</feature>
<dbReference type="EMBL" id="AQHV01000006">
    <property type="protein sequence ID" value="KKB58200.1"/>
    <property type="molecule type" value="Genomic_DNA"/>
</dbReference>
<dbReference type="Pfam" id="PF13508">
    <property type="entry name" value="Acetyltransf_7"/>
    <property type="match status" value="1"/>
</dbReference>
<evidence type="ECO:0000259" key="1">
    <source>
        <dbReference type="PROSITE" id="PS51186"/>
    </source>
</evidence>
<reference evidence="2 3" key="1">
    <citation type="submission" date="2013-04" db="EMBL/GenBank/DDBJ databases">
        <title>The Genome Sequence of Parabacteroides goldsteinii DSM 19448.</title>
        <authorList>
            <consortium name="The Broad Institute Genomics Platform"/>
            <person name="Earl A."/>
            <person name="Ward D."/>
            <person name="Feldgarden M."/>
            <person name="Gevers D."/>
            <person name="Martens E."/>
            <person name="Sakamoto M."/>
            <person name="Benno Y."/>
            <person name="Song Y."/>
            <person name="Liu C."/>
            <person name="Lee J."/>
            <person name="Bolanos M."/>
            <person name="Vaisanen M.L."/>
            <person name="Finegold S.M."/>
            <person name="Walker B."/>
            <person name="Young S."/>
            <person name="Zeng Q."/>
            <person name="Gargeya S."/>
            <person name="Fitzgerald M."/>
            <person name="Haas B."/>
            <person name="Abouelleil A."/>
            <person name="Allen A.W."/>
            <person name="Alvarado L."/>
            <person name="Arachchi H.M."/>
            <person name="Berlin A.M."/>
            <person name="Chapman S.B."/>
            <person name="Gainer-Dewar J."/>
            <person name="Goldberg J."/>
            <person name="Griggs A."/>
            <person name="Gujja S."/>
            <person name="Hansen M."/>
            <person name="Howarth C."/>
            <person name="Imamovic A."/>
            <person name="Ireland A."/>
            <person name="Larimer J."/>
            <person name="McCowan C."/>
            <person name="Murphy C."/>
            <person name="Pearson M."/>
            <person name="Poon T.W."/>
            <person name="Priest M."/>
            <person name="Roberts A."/>
            <person name="Saif S."/>
            <person name="Shea T."/>
            <person name="Sisk P."/>
            <person name="Sykes S."/>
            <person name="Wortman J."/>
            <person name="Nusbaum C."/>
            <person name="Birren B."/>
        </authorList>
    </citation>
    <scope>NUCLEOTIDE SEQUENCE [LARGE SCALE GENOMIC DNA]</scope>
    <source>
        <strain evidence="2 3">DSM 19448</strain>
    </source>
</reference>
<dbReference type="STRING" id="927665.HMPREF1535_01021"/>
<gene>
    <name evidence="2" type="ORF">HMPREF1535_01021</name>
</gene>
<organism evidence="2 3">
    <name type="scientific">Parabacteroides goldsteinii DSM 19448 = WAL 12034</name>
    <dbReference type="NCBI Taxonomy" id="927665"/>
    <lineage>
        <taxon>Bacteria</taxon>
        <taxon>Pseudomonadati</taxon>
        <taxon>Bacteroidota</taxon>
        <taxon>Bacteroidia</taxon>
        <taxon>Bacteroidales</taxon>
        <taxon>Tannerellaceae</taxon>
        <taxon>Parabacteroides</taxon>
    </lineage>
</organism>
<proteinExistence type="predicted"/>
<dbReference type="HOGENOM" id="CLU_108859_2_1_10"/>
<dbReference type="RefSeq" id="WP_046145464.1">
    <property type="nucleotide sequence ID" value="NZ_KQ033912.1"/>
</dbReference>